<protein>
    <submittedName>
        <fullName evidence="1">Esterase YpfH</fullName>
    </submittedName>
</protein>
<dbReference type="AlphaFoldDB" id="A0A2X2VXM1"/>
<sequence>MTLDIVEDLGHAIDDRSMQFALDHLRYTVPKHYFDEALSGGKPNDDDIIEMI</sequence>
<organism evidence="1 2">
    <name type="scientific">Citrobacter koseri</name>
    <name type="common">Citrobacter diversus</name>
    <dbReference type="NCBI Taxonomy" id="545"/>
    <lineage>
        <taxon>Bacteria</taxon>
        <taxon>Pseudomonadati</taxon>
        <taxon>Pseudomonadota</taxon>
        <taxon>Gammaproteobacteria</taxon>
        <taxon>Enterobacterales</taxon>
        <taxon>Enterobacteriaceae</taxon>
        <taxon>Citrobacter</taxon>
    </lineage>
</organism>
<gene>
    <name evidence="1" type="ORF">NCTC10786_02302</name>
</gene>
<dbReference type="EMBL" id="UAVY01000004">
    <property type="protein sequence ID" value="SQB28365.1"/>
    <property type="molecule type" value="Genomic_DNA"/>
</dbReference>
<accession>A0A2X2VXM1</accession>
<reference evidence="1 2" key="1">
    <citation type="submission" date="2018-06" db="EMBL/GenBank/DDBJ databases">
        <authorList>
            <consortium name="Pathogen Informatics"/>
            <person name="Doyle S."/>
        </authorList>
    </citation>
    <scope>NUCLEOTIDE SEQUENCE [LARGE SCALE GENOMIC DNA]</scope>
    <source>
        <strain evidence="1 2">NCTC10786</strain>
    </source>
</reference>
<dbReference type="Proteomes" id="UP000251584">
    <property type="component" value="Unassembled WGS sequence"/>
</dbReference>
<name>A0A2X2VXM1_CITKO</name>
<evidence type="ECO:0000313" key="1">
    <source>
        <dbReference type="EMBL" id="SQB28365.1"/>
    </source>
</evidence>
<evidence type="ECO:0000313" key="2">
    <source>
        <dbReference type="Proteomes" id="UP000251584"/>
    </source>
</evidence>
<proteinExistence type="predicted"/>